<dbReference type="EMBL" id="GBRH01244260">
    <property type="protein sequence ID" value="JAD53635.1"/>
    <property type="molecule type" value="Transcribed_RNA"/>
</dbReference>
<name>A0A0A9AXM0_ARUDO</name>
<protein>
    <submittedName>
        <fullName evidence="1">Uncharacterized protein</fullName>
    </submittedName>
</protein>
<dbReference type="AlphaFoldDB" id="A0A0A9AXM0"/>
<evidence type="ECO:0000313" key="1">
    <source>
        <dbReference type="EMBL" id="JAD53635.1"/>
    </source>
</evidence>
<organism evidence="1">
    <name type="scientific">Arundo donax</name>
    <name type="common">Giant reed</name>
    <name type="synonym">Donax arundinaceus</name>
    <dbReference type="NCBI Taxonomy" id="35708"/>
    <lineage>
        <taxon>Eukaryota</taxon>
        <taxon>Viridiplantae</taxon>
        <taxon>Streptophyta</taxon>
        <taxon>Embryophyta</taxon>
        <taxon>Tracheophyta</taxon>
        <taxon>Spermatophyta</taxon>
        <taxon>Magnoliopsida</taxon>
        <taxon>Liliopsida</taxon>
        <taxon>Poales</taxon>
        <taxon>Poaceae</taxon>
        <taxon>PACMAD clade</taxon>
        <taxon>Arundinoideae</taxon>
        <taxon>Arundineae</taxon>
        <taxon>Arundo</taxon>
    </lineage>
</organism>
<dbReference type="PANTHER" id="PTHR34591">
    <property type="entry name" value="OS03G0653100 PROTEIN-RELATED"/>
    <property type="match status" value="1"/>
</dbReference>
<sequence length="76" mass="9138">MLNESCGQMEWSLKHQCDLKYVMSQKCCQQTSRAWVLQDVSYNFFRDCFPNNQKEAPMEEKYEWDSDNDNILEDKS</sequence>
<accession>A0A0A9AXM0</accession>
<reference evidence="1" key="2">
    <citation type="journal article" date="2015" name="Data Brief">
        <title>Shoot transcriptome of the giant reed, Arundo donax.</title>
        <authorList>
            <person name="Barrero R.A."/>
            <person name="Guerrero F.D."/>
            <person name="Moolhuijzen P."/>
            <person name="Goolsby J.A."/>
            <person name="Tidwell J."/>
            <person name="Bellgard S.E."/>
            <person name="Bellgard M.I."/>
        </authorList>
    </citation>
    <scope>NUCLEOTIDE SEQUENCE</scope>
    <source>
        <tissue evidence="1">Shoot tissue taken approximately 20 cm above the soil surface</tissue>
    </source>
</reference>
<proteinExistence type="predicted"/>
<reference evidence="1" key="1">
    <citation type="submission" date="2014-09" db="EMBL/GenBank/DDBJ databases">
        <authorList>
            <person name="Magalhaes I.L.F."/>
            <person name="Oliveira U."/>
            <person name="Santos F.R."/>
            <person name="Vidigal T.H.D.A."/>
            <person name="Brescovit A.D."/>
            <person name="Santos A.J."/>
        </authorList>
    </citation>
    <scope>NUCLEOTIDE SEQUENCE</scope>
    <source>
        <tissue evidence="1">Shoot tissue taken approximately 20 cm above the soil surface</tissue>
    </source>
</reference>